<comment type="caution">
    <text evidence="1">The sequence shown here is derived from an EMBL/GenBank/DDBJ whole genome shotgun (WGS) entry which is preliminary data.</text>
</comment>
<keyword evidence="2" id="KW-1185">Reference proteome</keyword>
<protein>
    <submittedName>
        <fullName evidence="1">Uncharacterized protein</fullName>
    </submittedName>
</protein>
<dbReference type="EMBL" id="CALSDN010000003">
    <property type="protein sequence ID" value="CAH6720404.1"/>
    <property type="molecule type" value="Genomic_DNA"/>
</dbReference>
<name>A0ACA9Y5Z9_9ASCO</name>
<evidence type="ECO:0000313" key="1">
    <source>
        <dbReference type="EMBL" id="CAH6720404.1"/>
    </source>
</evidence>
<gene>
    <name evidence="1" type="ORF">CLIB1444_03S11144</name>
</gene>
<dbReference type="Proteomes" id="UP001152531">
    <property type="component" value="Unassembled WGS sequence"/>
</dbReference>
<reference evidence="1" key="1">
    <citation type="submission" date="2022-06" db="EMBL/GenBank/DDBJ databases">
        <authorList>
            <person name="Legras J.-L."/>
            <person name="Devillers H."/>
            <person name="Grondin C."/>
        </authorList>
    </citation>
    <scope>NUCLEOTIDE SEQUENCE</scope>
    <source>
        <strain evidence="1">CLIB 1444</strain>
    </source>
</reference>
<evidence type="ECO:0000313" key="2">
    <source>
        <dbReference type="Proteomes" id="UP001152531"/>
    </source>
</evidence>
<organism evidence="1 2">
    <name type="scientific">[Candida] jaroonii</name>
    <dbReference type="NCBI Taxonomy" id="467808"/>
    <lineage>
        <taxon>Eukaryota</taxon>
        <taxon>Fungi</taxon>
        <taxon>Dikarya</taxon>
        <taxon>Ascomycota</taxon>
        <taxon>Saccharomycotina</taxon>
        <taxon>Pichiomycetes</taxon>
        <taxon>Debaryomycetaceae</taxon>
        <taxon>Yamadazyma</taxon>
    </lineage>
</organism>
<sequence length="119" mass="14496">MKWTVDNEIQLYGLICDYIPVGENKDKNLKILSEKMNVKLSDLISKLDTLYDLKWFEEEEEEEEEDEEEEEEEEEKEEVKVERKRPGRKRRLEVKEEKPKKRGKKAEEPKPTRRSSRRR</sequence>
<proteinExistence type="predicted"/>
<accession>A0ACA9Y5Z9</accession>